<dbReference type="Pfam" id="PF00583">
    <property type="entry name" value="Acetyltransf_1"/>
    <property type="match status" value="1"/>
</dbReference>
<dbReference type="InterPro" id="IPR051016">
    <property type="entry name" value="Diverse_Substrate_AcTransf"/>
</dbReference>
<reference evidence="5 6" key="1">
    <citation type="submission" date="2020-02" db="EMBL/GenBank/DDBJ databases">
        <authorList>
            <person name="Zhang X.-Y."/>
        </authorList>
    </citation>
    <scope>NUCLEOTIDE SEQUENCE [LARGE SCALE GENOMIC DNA]</scope>
    <source>
        <strain evidence="5 6">C33</strain>
    </source>
</reference>
<proteinExistence type="inferred from homology"/>
<comment type="caution">
    <text evidence="5">The sequence shown here is derived from an EMBL/GenBank/DDBJ whole genome shotgun (WGS) entry which is preliminary data.</text>
</comment>
<dbReference type="Proteomes" id="UP000484885">
    <property type="component" value="Unassembled WGS sequence"/>
</dbReference>
<dbReference type="InterPro" id="IPR016181">
    <property type="entry name" value="Acyl_CoA_acyltransferase"/>
</dbReference>
<evidence type="ECO:0000313" key="6">
    <source>
        <dbReference type="Proteomes" id="UP000484885"/>
    </source>
</evidence>
<dbReference type="InterPro" id="IPR000182">
    <property type="entry name" value="GNAT_dom"/>
</dbReference>
<dbReference type="CDD" id="cd04301">
    <property type="entry name" value="NAT_SF"/>
    <property type="match status" value="1"/>
</dbReference>
<evidence type="ECO:0000256" key="3">
    <source>
        <dbReference type="ARBA" id="ARBA00023315"/>
    </source>
</evidence>
<dbReference type="PANTHER" id="PTHR10545:SF29">
    <property type="entry name" value="GH14572P-RELATED"/>
    <property type="match status" value="1"/>
</dbReference>
<dbReference type="GO" id="GO:0008080">
    <property type="term" value="F:N-acetyltransferase activity"/>
    <property type="evidence" value="ECO:0007669"/>
    <property type="project" value="UniProtKB-ARBA"/>
</dbReference>
<dbReference type="RefSeq" id="WP_164211763.1">
    <property type="nucleotide sequence ID" value="NZ_JAAGSC010000042.1"/>
</dbReference>
<organism evidence="5 6">
    <name type="scientific">Wenzhouxiangella limi</name>
    <dbReference type="NCBI Taxonomy" id="2707351"/>
    <lineage>
        <taxon>Bacteria</taxon>
        <taxon>Pseudomonadati</taxon>
        <taxon>Pseudomonadota</taxon>
        <taxon>Gammaproteobacteria</taxon>
        <taxon>Chromatiales</taxon>
        <taxon>Wenzhouxiangellaceae</taxon>
        <taxon>Wenzhouxiangella</taxon>
    </lineage>
</organism>
<dbReference type="PROSITE" id="PS51186">
    <property type="entry name" value="GNAT"/>
    <property type="match status" value="1"/>
</dbReference>
<name>A0A845V178_9GAMM</name>
<dbReference type="AlphaFoldDB" id="A0A845V178"/>
<dbReference type="SUPFAM" id="SSF55729">
    <property type="entry name" value="Acyl-CoA N-acyltransferases (Nat)"/>
    <property type="match status" value="1"/>
</dbReference>
<keyword evidence="3" id="KW-0012">Acyltransferase</keyword>
<evidence type="ECO:0000259" key="4">
    <source>
        <dbReference type="PROSITE" id="PS51186"/>
    </source>
</evidence>
<dbReference type="FunFam" id="3.40.630.30:FF:000064">
    <property type="entry name" value="GNAT family acetyltransferase"/>
    <property type="match status" value="1"/>
</dbReference>
<sequence>MNSGAVNIRRAARGDEDSILGLIGELAEYERLAHEVTATPALLAEHLFGDNAVAEALLAEIDGAAVGFALFFRNFSTFLGRPGLYLEDLYVREACRGRGIGRALLKRLADLARERGYGRMEWSVLNWNQPAIEFYQSLGAEAMSDWTVYRLSRDGQVPELPPPAGPKYR</sequence>
<comment type="similarity">
    <text evidence="1">Belongs to the acetyltransferase family.</text>
</comment>
<accession>A0A845V178</accession>
<keyword evidence="2 5" id="KW-0808">Transferase</keyword>
<dbReference type="PANTHER" id="PTHR10545">
    <property type="entry name" value="DIAMINE N-ACETYLTRANSFERASE"/>
    <property type="match status" value="1"/>
</dbReference>
<dbReference type="EMBL" id="JAAGSC010000042">
    <property type="protein sequence ID" value="NDY96362.1"/>
    <property type="molecule type" value="Genomic_DNA"/>
</dbReference>
<gene>
    <name evidence="5" type="ORF">G3I74_11535</name>
</gene>
<evidence type="ECO:0000256" key="1">
    <source>
        <dbReference type="ARBA" id="ARBA00008694"/>
    </source>
</evidence>
<protein>
    <submittedName>
        <fullName evidence="5">GNAT family N-acetyltransferase</fullName>
    </submittedName>
</protein>
<keyword evidence="6" id="KW-1185">Reference proteome</keyword>
<evidence type="ECO:0000256" key="2">
    <source>
        <dbReference type="ARBA" id="ARBA00022679"/>
    </source>
</evidence>
<dbReference type="Gene3D" id="3.40.630.30">
    <property type="match status" value="1"/>
</dbReference>
<evidence type="ECO:0000313" key="5">
    <source>
        <dbReference type="EMBL" id="NDY96362.1"/>
    </source>
</evidence>
<feature type="domain" description="N-acetyltransferase" evidence="4">
    <location>
        <begin position="6"/>
        <end position="163"/>
    </location>
</feature>